<dbReference type="InterPro" id="IPR007023">
    <property type="entry name" value="Ribosom_reg"/>
</dbReference>
<protein>
    <recommendedName>
        <fullName evidence="5">Ribosome biogenesis regulatory protein</fullName>
    </recommendedName>
</protein>
<keyword evidence="3 5" id="KW-0690">Ribosome biogenesis</keyword>
<gene>
    <name evidence="7" type="ORF">TCNE_LOCUS12631</name>
</gene>
<dbReference type="Pfam" id="PF04939">
    <property type="entry name" value="RRS1"/>
    <property type="match status" value="2"/>
</dbReference>
<evidence type="ECO:0000313" key="8">
    <source>
        <dbReference type="Proteomes" id="UP000050794"/>
    </source>
</evidence>
<dbReference type="Proteomes" id="UP000050794">
    <property type="component" value="Unassembled WGS sequence"/>
</dbReference>
<evidence type="ECO:0000256" key="1">
    <source>
        <dbReference type="ARBA" id="ARBA00004123"/>
    </source>
</evidence>
<comment type="function">
    <text evidence="5">Involved in ribosomal large subunit assembly.</text>
</comment>
<comment type="similarity">
    <text evidence="2 5">Belongs to the RRS1 family.</text>
</comment>
<evidence type="ECO:0000313" key="9">
    <source>
        <dbReference type="WBParaSite" id="TCNE_0001263101-mRNA-1"/>
    </source>
</evidence>
<dbReference type="GO" id="GO:0005634">
    <property type="term" value="C:nucleus"/>
    <property type="evidence" value="ECO:0007669"/>
    <property type="project" value="UniProtKB-SubCell"/>
</dbReference>
<feature type="region of interest" description="Disordered" evidence="6">
    <location>
        <begin position="232"/>
        <end position="271"/>
    </location>
</feature>
<dbReference type="GO" id="GO:0042254">
    <property type="term" value="P:ribosome biogenesis"/>
    <property type="evidence" value="ECO:0007669"/>
    <property type="project" value="UniProtKB-KW"/>
</dbReference>
<organism evidence="8 9">
    <name type="scientific">Toxocara canis</name>
    <name type="common">Canine roundworm</name>
    <dbReference type="NCBI Taxonomy" id="6265"/>
    <lineage>
        <taxon>Eukaryota</taxon>
        <taxon>Metazoa</taxon>
        <taxon>Ecdysozoa</taxon>
        <taxon>Nematoda</taxon>
        <taxon>Chromadorea</taxon>
        <taxon>Rhabditida</taxon>
        <taxon>Spirurina</taxon>
        <taxon>Ascaridomorpha</taxon>
        <taxon>Ascaridoidea</taxon>
        <taxon>Toxocaridae</taxon>
        <taxon>Toxocara</taxon>
    </lineage>
</organism>
<evidence type="ECO:0000256" key="2">
    <source>
        <dbReference type="ARBA" id="ARBA00010077"/>
    </source>
</evidence>
<reference evidence="7 8" key="2">
    <citation type="submission" date="2018-11" db="EMBL/GenBank/DDBJ databases">
        <authorList>
            <consortium name="Pathogen Informatics"/>
        </authorList>
    </citation>
    <scope>NUCLEOTIDE SEQUENCE [LARGE SCALE GENOMIC DNA]</scope>
</reference>
<dbReference type="EMBL" id="UYWY01021353">
    <property type="protein sequence ID" value="VDM43952.1"/>
    <property type="molecule type" value="Genomic_DNA"/>
</dbReference>
<feature type="compositionally biased region" description="Polar residues" evidence="6">
    <location>
        <begin position="243"/>
        <end position="271"/>
    </location>
</feature>
<keyword evidence="8" id="KW-1185">Reference proteome</keyword>
<evidence type="ECO:0000256" key="5">
    <source>
        <dbReference type="RuleBase" id="RU364132"/>
    </source>
</evidence>
<reference evidence="9" key="1">
    <citation type="submission" date="2016-06" db="UniProtKB">
        <authorList>
            <consortium name="WormBaseParasite"/>
        </authorList>
    </citation>
    <scope>IDENTIFICATION</scope>
</reference>
<accession>A0A183UVW1</accession>
<evidence type="ECO:0000256" key="3">
    <source>
        <dbReference type="ARBA" id="ARBA00022517"/>
    </source>
</evidence>
<feature type="region of interest" description="Disordered" evidence="6">
    <location>
        <begin position="187"/>
        <end position="206"/>
    </location>
</feature>
<name>A0A183UVW1_TOXCA</name>
<evidence type="ECO:0000256" key="4">
    <source>
        <dbReference type="ARBA" id="ARBA00023242"/>
    </source>
</evidence>
<dbReference type="AlphaFoldDB" id="A0A183UVW1"/>
<evidence type="ECO:0000256" key="6">
    <source>
        <dbReference type="SAM" id="MobiDB-lite"/>
    </source>
</evidence>
<comment type="subcellular location">
    <subcellularLocation>
        <location evidence="1 5">Nucleus</location>
    </subcellularLocation>
</comment>
<proteinExistence type="inferred from homology"/>
<evidence type="ECO:0000313" key="7">
    <source>
        <dbReference type="EMBL" id="VDM43952.1"/>
    </source>
</evidence>
<dbReference type="WBParaSite" id="TCNE_0001263101-mRNA-1">
    <property type="protein sequence ID" value="TCNE_0001263101-mRNA-1"/>
    <property type="gene ID" value="TCNE_0001263101"/>
</dbReference>
<sequence length="271" mass="30777">MTTEVVYRPTTVTKLVDPSVDLGNLLLTDNDPSPSGSSDRIPNENELLERARDNTQYLFNKIWELEREKVDEAICAKEWKPRYGYRRGKDETKDWLIEIPDHKDPMVDYFAEREEAKKERVNKNELQRLRNIGRAMKAGRGEDNAAVPLGLSTDLEKKSKTELLSQMDRARRATASVGKFQPMLKDEKVPKKTGKTHKFGANEASVAAERKRHLEILDRLSAKKPKINEALLDKSQQAKEQNKTLGSTEATRQKRSFSAQIGGSQATTLPK</sequence>
<keyword evidence="4 5" id="KW-0539">Nucleus</keyword>